<dbReference type="InParanoid" id="A0A2N3NFK7"/>
<proteinExistence type="predicted"/>
<dbReference type="Proteomes" id="UP000233524">
    <property type="component" value="Unassembled WGS sequence"/>
</dbReference>
<evidence type="ECO:0000313" key="2">
    <source>
        <dbReference type="Proteomes" id="UP000233524"/>
    </source>
</evidence>
<reference evidence="1 2" key="1">
    <citation type="journal article" date="2017" name="G3 (Bethesda)">
        <title>First Draft Genome Sequence of the Pathogenic Fungus Lomentospora prolificans (Formerly Scedosporium prolificans).</title>
        <authorList>
            <person name="Luo R."/>
            <person name="Zimin A."/>
            <person name="Workman R."/>
            <person name="Fan Y."/>
            <person name="Pertea G."/>
            <person name="Grossman N."/>
            <person name="Wear M.P."/>
            <person name="Jia B."/>
            <person name="Miller H."/>
            <person name="Casadevall A."/>
            <person name="Timp W."/>
            <person name="Zhang S.X."/>
            <person name="Salzberg S.L."/>
        </authorList>
    </citation>
    <scope>NUCLEOTIDE SEQUENCE [LARGE SCALE GENOMIC DNA]</scope>
    <source>
        <strain evidence="1 2">JHH-5317</strain>
    </source>
</reference>
<sequence>MGVGVYTLRSTAALDLVCAAKDEAMERVSHDGDLQATPSPLMQGLILRREEFIEPRPFSKT</sequence>
<dbReference type="EMBL" id="NLAX01000008">
    <property type="protein sequence ID" value="PKS11213.1"/>
    <property type="molecule type" value="Genomic_DNA"/>
</dbReference>
<protein>
    <submittedName>
        <fullName evidence="1">Uncharacterized protein</fullName>
    </submittedName>
</protein>
<keyword evidence="2" id="KW-1185">Reference proteome</keyword>
<name>A0A2N3NFK7_9PEZI</name>
<comment type="caution">
    <text evidence="1">The sequence shown here is derived from an EMBL/GenBank/DDBJ whole genome shotgun (WGS) entry which is preliminary data.</text>
</comment>
<accession>A0A2N3NFK7</accession>
<organism evidence="1 2">
    <name type="scientific">Lomentospora prolificans</name>
    <dbReference type="NCBI Taxonomy" id="41688"/>
    <lineage>
        <taxon>Eukaryota</taxon>
        <taxon>Fungi</taxon>
        <taxon>Dikarya</taxon>
        <taxon>Ascomycota</taxon>
        <taxon>Pezizomycotina</taxon>
        <taxon>Sordariomycetes</taxon>
        <taxon>Hypocreomycetidae</taxon>
        <taxon>Microascales</taxon>
        <taxon>Microascaceae</taxon>
        <taxon>Lomentospora</taxon>
    </lineage>
</organism>
<dbReference type="VEuPathDB" id="FungiDB:jhhlp_002974"/>
<evidence type="ECO:0000313" key="1">
    <source>
        <dbReference type="EMBL" id="PKS11213.1"/>
    </source>
</evidence>
<dbReference type="AlphaFoldDB" id="A0A2N3NFK7"/>
<gene>
    <name evidence="1" type="ORF">jhhlp_002974</name>
</gene>